<sequence>MEIRDHAPSLPSAFVRLLGRPVRGASASVLTALIEQLSKDLEFRTLSEEGFEFTKEDNADGAETDGVSSRPLAASQASPLASCSAALETGRSAGEGDWRCRASCRRAVLSSEFMSQVRGHLDACATADSSSEQKLELAGARLAWSFLLLQAVSVFWESEKESTPQWTPGPCVGDLLGGRPASVEASGEAAVSVPLETRPEEEVALSAGTVDVELVLSGLISGLEAVLTCPSASSVQRCTCVQMLKRLRGVICKHMSDGRPDRWGSSTTPPTSALTPSTTAAGMLAEQTSEDFHSRVLRRLARSIFFVKTPSLICSVAHFVDAAARPPPGEGVVCMLSSPARMPQDVVHSRQSEVEQIEAYRRGLVGSLKLILSVVTDEAGVPGVLPYAPPTENVDAELLERILFICTPPSMLWQPEGSPRSADAERRYERLLPSRLRGYELVFGDRAEMVRASNVASRSALTPSQQSISPERAIRDATSAVAALVEALLAPLQTPTKECELATTEESLPVAKAWQNPAVVSLGADIRQKLRHAVSPSEAHSTMAGTHHQPSLSENSHTRLICKTCSLLLSCKKLPPSFDGSTGKSRRQLLPLAVAVDVASAQTGIPADSFRDKISGAKCLPHGLSDENVVRHSATVMRGAAEPGITRHAKNHDFEADTHLGDTSAMLLCFMVARVFLNLLRSLAVHEADEYSRLTVPILLRLVDIPQPHIRRIGWTCFCLASKLLSPSDAAAFRPPLLRAIHDAFPVCNEVPGCVDQYLSAAMSAFEALFPDPTDNEFLTELQFVTNMCLVTLSREPSCLASCLRHFQGIVKRARSAVTYISAELMKLGIRAVESHSPVAVIEGVALLRELLAALGNHGICFFQDVLCRLVMIYITYISPVTTNQDHCHCFTTRGSKGNVLATTGTQSDRFMCSLS</sequence>
<keyword evidence="2" id="KW-1185">Reference proteome</keyword>
<protein>
    <submittedName>
        <fullName evidence="1">Uncharacterized protein</fullName>
    </submittedName>
</protein>
<dbReference type="EMBL" id="NWUJ01000003">
    <property type="protein sequence ID" value="PFH36274.1"/>
    <property type="molecule type" value="Genomic_DNA"/>
</dbReference>
<comment type="caution">
    <text evidence="1">The sequence shown here is derived from an EMBL/GenBank/DDBJ whole genome shotgun (WGS) entry which is preliminary data.</text>
</comment>
<organism evidence="1 2">
    <name type="scientific">Besnoitia besnoiti</name>
    <name type="common">Apicomplexan protozoan</name>
    <dbReference type="NCBI Taxonomy" id="94643"/>
    <lineage>
        <taxon>Eukaryota</taxon>
        <taxon>Sar</taxon>
        <taxon>Alveolata</taxon>
        <taxon>Apicomplexa</taxon>
        <taxon>Conoidasida</taxon>
        <taxon>Coccidia</taxon>
        <taxon>Eucoccidiorida</taxon>
        <taxon>Eimeriorina</taxon>
        <taxon>Sarcocystidae</taxon>
        <taxon>Besnoitia</taxon>
    </lineage>
</organism>
<proteinExistence type="predicted"/>
<dbReference type="OrthoDB" id="329356at2759"/>
<evidence type="ECO:0000313" key="1">
    <source>
        <dbReference type="EMBL" id="PFH36274.1"/>
    </source>
</evidence>
<dbReference type="AlphaFoldDB" id="A0A2A9MGH9"/>
<dbReference type="GeneID" id="40309396"/>
<reference evidence="1 2" key="1">
    <citation type="submission" date="2017-09" db="EMBL/GenBank/DDBJ databases">
        <title>Genome sequencing of Besnoitia besnoiti strain Bb-Ger1.</title>
        <authorList>
            <person name="Schares G."/>
            <person name="Venepally P."/>
            <person name="Lorenzi H.A."/>
        </authorList>
    </citation>
    <scope>NUCLEOTIDE SEQUENCE [LARGE SCALE GENOMIC DNA]</scope>
    <source>
        <strain evidence="1 2">Bb-Ger1</strain>
    </source>
</reference>
<name>A0A2A9MGH9_BESBE</name>
<dbReference type="VEuPathDB" id="ToxoDB:BESB_044660"/>
<dbReference type="Proteomes" id="UP000224006">
    <property type="component" value="Chromosome III"/>
</dbReference>
<dbReference type="RefSeq" id="XP_029220283.1">
    <property type="nucleotide sequence ID" value="XM_029362917.1"/>
</dbReference>
<dbReference type="KEGG" id="bbes:BESB_044660"/>
<evidence type="ECO:0000313" key="2">
    <source>
        <dbReference type="Proteomes" id="UP000224006"/>
    </source>
</evidence>
<gene>
    <name evidence="1" type="ORF">BESB_044660</name>
</gene>
<accession>A0A2A9MGH9</accession>